<proteinExistence type="inferred from homology"/>
<evidence type="ECO:0000256" key="3">
    <source>
        <dbReference type="PROSITE-ProRule" id="PRU00708"/>
    </source>
</evidence>
<dbReference type="EMBL" id="KV450711">
    <property type="protein sequence ID" value="OAY21664.1"/>
    <property type="molecule type" value="Genomic_DNA"/>
</dbReference>
<dbReference type="NCBIfam" id="TIGR00756">
    <property type="entry name" value="PPR"/>
    <property type="match status" value="2"/>
</dbReference>
<accession>A0A199UAG3</accession>
<sequence length="323" mass="37150">MMKMPWRRKSRSFHLQLQGAIGTIQSPFLFLFTNYCHSSTSTLEDARFLTNNFKSASFTRLDDAIASFNHVIHMHPLPSRAQFSRFFSALVKMKQYHTVFSMSKTIELVGISHDVYSLSILINCFCHLHLVDFGFSVFGKMFKFGLEPTTVTFTTLINGLCIEKMEESQLKPDLVTYCILINGMCKAGKINDAKELFSSLFENGFLRHEDLSKASQLINEMVDKGFSADDATTELVVHLSQNNNFILRLLKLSPKIELRTKTNWYLQGYDYNFTFLTIKGAGYTVPEYKIYFSVGPPFEFINWLVNRLVNILVKQTEINIIKK</sequence>
<gene>
    <name evidence="4" type="ORF">MANES_S067800</name>
</gene>
<organism evidence="4">
    <name type="scientific">Manihot esculenta</name>
    <name type="common">Cassava</name>
    <name type="synonym">Jatropha manihot</name>
    <dbReference type="NCBI Taxonomy" id="3983"/>
    <lineage>
        <taxon>Eukaryota</taxon>
        <taxon>Viridiplantae</taxon>
        <taxon>Streptophyta</taxon>
        <taxon>Embryophyta</taxon>
        <taxon>Tracheophyta</taxon>
        <taxon>Spermatophyta</taxon>
        <taxon>Magnoliopsida</taxon>
        <taxon>eudicotyledons</taxon>
        <taxon>Gunneridae</taxon>
        <taxon>Pentapetalae</taxon>
        <taxon>rosids</taxon>
        <taxon>fabids</taxon>
        <taxon>Malpighiales</taxon>
        <taxon>Euphorbiaceae</taxon>
        <taxon>Crotonoideae</taxon>
        <taxon>Manihoteae</taxon>
        <taxon>Manihot</taxon>
    </lineage>
</organism>
<name>A0A199UAG3_MANES</name>
<evidence type="ECO:0000313" key="4">
    <source>
        <dbReference type="EMBL" id="OAY21664.1"/>
    </source>
</evidence>
<dbReference type="AlphaFoldDB" id="A0A199UAG3"/>
<evidence type="ECO:0000256" key="2">
    <source>
        <dbReference type="ARBA" id="ARBA00022737"/>
    </source>
</evidence>
<feature type="repeat" description="PPR" evidence="3">
    <location>
        <begin position="173"/>
        <end position="207"/>
    </location>
</feature>
<dbReference type="InterPro" id="IPR002885">
    <property type="entry name" value="PPR_rpt"/>
</dbReference>
<dbReference type="Pfam" id="PF12854">
    <property type="entry name" value="PPR_1"/>
    <property type="match status" value="2"/>
</dbReference>
<feature type="repeat" description="PPR" evidence="3">
    <location>
        <begin position="114"/>
        <end position="148"/>
    </location>
</feature>
<dbReference type="PROSITE" id="PS51375">
    <property type="entry name" value="PPR"/>
    <property type="match status" value="2"/>
</dbReference>
<reference evidence="4" key="1">
    <citation type="submission" date="2016-02" db="EMBL/GenBank/DDBJ databases">
        <title>WGS assembly of Manihot esculenta.</title>
        <authorList>
            <person name="Bredeson J.V."/>
            <person name="Prochnik S.E."/>
            <person name="Lyons J.B."/>
            <person name="Schmutz J."/>
            <person name="Grimwood J."/>
            <person name="Vrebalov J."/>
            <person name="Bart R.S."/>
            <person name="Amuge T."/>
            <person name="Ferguson M.E."/>
            <person name="Green R."/>
            <person name="Putnam N."/>
            <person name="Stites J."/>
            <person name="Rounsley S."/>
            <person name="Rokhsar D.S."/>
        </authorList>
    </citation>
    <scope>NUCLEOTIDE SEQUENCE [LARGE SCALE GENOMIC DNA]</scope>
    <source>
        <tissue evidence="4">Leaf</tissue>
    </source>
</reference>
<evidence type="ECO:0000256" key="1">
    <source>
        <dbReference type="ARBA" id="ARBA00007626"/>
    </source>
</evidence>
<dbReference type="Gene3D" id="1.25.40.10">
    <property type="entry name" value="Tetratricopeptide repeat domain"/>
    <property type="match status" value="2"/>
</dbReference>
<protein>
    <recommendedName>
        <fullName evidence="5">Pentacotripeptide-repeat region of PRORP domain-containing protein</fullName>
    </recommendedName>
</protein>
<dbReference type="InterPro" id="IPR011990">
    <property type="entry name" value="TPR-like_helical_dom_sf"/>
</dbReference>
<evidence type="ECO:0008006" key="5">
    <source>
        <dbReference type="Google" id="ProtNLM"/>
    </source>
</evidence>
<dbReference type="PANTHER" id="PTHR47941">
    <property type="entry name" value="PENTATRICOPEPTIDE REPEAT-CONTAINING PROTEIN 3, MITOCHONDRIAL"/>
    <property type="match status" value="1"/>
</dbReference>
<dbReference type="Pfam" id="PF01535">
    <property type="entry name" value="PPR"/>
    <property type="match status" value="1"/>
</dbReference>
<comment type="similarity">
    <text evidence="1">Belongs to the PPR family. P subfamily.</text>
</comment>
<keyword evidence="2" id="KW-0677">Repeat</keyword>